<dbReference type="Proteomes" id="UP001283361">
    <property type="component" value="Unassembled WGS sequence"/>
</dbReference>
<dbReference type="AlphaFoldDB" id="A0AAE0YQI5"/>
<name>A0AAE0YQI5_9GAST</name>
<organism evidence="1 2">
    <name type="scientific">Elysia crispata</name>
    <name type="common">lettuce slug</name>
    <dbReference type="NCBI Taxonomy" id="231223"/>
    <lineage>
        <taxon>Eukaryota</taxon>
        <taxon>Metazoa</taxon>
        <taxon>Spiralia</taxon>
        <taxon>Lophotrochozoa</taxon>
        <taxon>Mollusca</taxon>
        <taxon>Gastropoda</taxon>
        <taxon>Heterobranchia</taxon>
        <taxon>Euthyneura</taxon>
        <taxon>Panpulmonata</taxon>
        <taxon>Sacoglossa</taxon>
        <taxon>Placobranchoidea</taxon>
        <taxon>Plakobranchidae</taxon>
        <taxon>Elysia</taxon>
    </lineage>
</organism>
<evidence type="ECO:0000313" key="1">
    <source>
        <dbReference type="EMBL" id="KAK3753845.1"/>
    </source>
</evidence>
<keyword evidence="2" id="KW-1185">Reference proteome</keyword>
<evidence type="ECO:0000313" key="2">
    <source>
        <dbReference type="Proteomes" id="UP001283361"/>
    </source>
</evidence>
<gene>
    <name evidence="1" type="ORF">RRG08_006233</name>
</gene>
<comment type="caution">
    <text evidence="1">The sequence shown here is derived from an EMBL/GenBank/DDBJ whole genome shotgun (WGS) entry which is preliminary data.</text>
</comment>
<proteinExistence type="predicted"/>
<protein>
    <submittedName>
        <fullName evidence="1">Uncharacterized protein</fullName>
    </submittedName>
</protein>
<accession>A0AAE0YQI5</accession>
<dbReference type="EMBL" id="JAWDGP010005687">
    <property type="protein sequence ID" value="KAK3753845.1"/>
    <property type="molecule type" value="Genomic_DNA"/>
</dbReference>
<sequence length="66" mass="7206">MNTDHGTEVHDVTVLETTDSIPALSIGKLEVTHEPGLPRWNPSYKGKEIPAELYEVSKGAGLVDYV</sequence>
<reference evidence="1" key="1">
    <citation type="journal article" date="2023" name="G3 (Bethesda)">
        <title>A reference genome for the long-term kleptoplast-retaining sea slug Elysia crispata morphotype clarki.</title>
        <authorList>
            <person name="Eastman K.E."/>
            <person name="Pendleton A.L."/>
            <person name="Shaikh M.A."/>
            <person name="Suttiyut T."/>
            <person name="Ogas R."/>
            <person name="Tomko P."/>
            <person name="Gavelis G."/>
            <person name="Widhalm J.R."/>
            <person name="Wisecaver J.H."/>
        </authorList>
    </citation>
    <scope>NUCLEOTIDE SEQUENCE</scope>
    <source>
        <strain evidence="1">ECLA1</strain>
    </source>
</reference>